<dbReference type="InterPro" id="IPR032710">
    <property type="entry name" value="NTF2-like_dom_sf"/>
</dbReference>
<protein>
    <submittedName>
        <fullName evidence="1">Uncharacterized protein</fullName>
    </submittedName>
</protein>
<dbReference type="STRING" id="1440763.BJI69_18125"/>
<evidence type="ECO:0000313" key="2">
    <source>
        <dbReference type="Proteomes" id="UP000182987"/>
    </source>
</evidence>
<reference evidence="2" key="1">
    <citation type="submission" date="2016-09" db="EMBL/GenBank/DDBJ databases">
        <authorList>
            <person name="Lysoe E."/>
        </authorList>
    </citation>
    <scope>NUCLEOTIDE SEQUENCE [LARGE SCALE GENOMIC DNA]</scope>
    <source>
        <strain evidence="2">LJ96T</strain>
    </source>
</reference>
<dbReference type="Gene3D" id="3.10.450.50">
    <property type="match status" value="1"/>
</dbReference>
<evidence type="ECO:0000313" key="1">
    <source>
        <dbReference type="EMBL" id="APG05631.1"/>
    </source>
</evidence>
<dbReference type="PATRIC" id="fig|1440763.5.peg.1977"/>
<dbReference type="RefSeq" id="WP_046967683.1">
    <property type="nucleotide sequence ID" value="NZ_CP017480.1"/>
</dbReference>
<organism evidence="1 2">
    <name type="scientific">Luteibacter rhizovicinus DSM 16549</name>
    <dbReference type="NCBI Taxonomy" id="1440763"/>
    <lineage>
        <taxon>Bacteria</taxon>
        <taxon>Pseudomonadati</taxon>
        <taxon>Pseudomonadota</taxon>
        <taxon>Gammaproteobacteria</taxon>
        <taxon>Lysobacterales</taxon>
        <taxon>Rhodanobacteraceae</taxon>
        <taxon>Luteibacter</taxon>
    </lineage>
</organism>
<dbReference type="KEGG" id="lrz:BJI69_18125"/>
<gene>
    <name evidence="1" type="ORF">BJI69_18125</name>
</gene>
<dbReference type="AlphaFoldDB" id="A0A0G9HBH3"/>
<dbReference type="Proteomes" id="UP000182987">
    <property type="component" value="Chromosome"/>
</dbReference>
<dbReference type="EMBL" id="CP017480">
    <property type="protein sequence ID" value="APG05631.1"/>
    <property type="molecule type" value="Genomic_DNA"/>
</dbReference>
<sequence>MDLASLRPLTLFCVLALAGAPLQASPAQSTPAPAQAATSAAETPVARPADVASMGAIIDAVYDVISGPKGQERDWDRMRSLFLPGARLISARTDKDGLTAAHVMSVEDYIRVGGPMLKKDGFFEREAHRTEDRYGNIVQVFSTYESRHAAADAKPFQRGINSFQLLFDGHRWWVVTIYWQGETAEFPIPAKYGG</sequence>
<proteinExistence type="predicted"/>
<keyword evidence="2" id="KW-1185">Reference proteome</keyword>
<dbReference type="SUPFAM" id="SSF54427">
    <property type="entry name" value="NTF2-like"/>
    <property type="match status" value="1"/>
</dbReference>
<name>A0A0G9HBH3_9GAMM</name>
<accession>A0A0G9HBH3</accession>